<dbReference type="InterPro" id="IPR045864">
    <property type="entry name" value="aa-tRNA-synth_II/BPL/LPL"/>
</dbReference>
<gene>
    <name evidence="6" type="ORF">RIL96_09985</name>
</gene>
<dbReference type="EMBL" id="JAVKGR010000012">
    <property type="protein sequence ID" value="MDR8019890.1"/>
    <property type="molecule type" value="Genomic_DNA"/>
</dbReference>
<feature type="compositionally biased region" description="Low complexity" evidence="4">
    <location>
        <begin position="9"/>
        <end position="22"/>
    </location>
</feature>
<dbReference type="Proteomes" id="UP001251870">
    <property type="component" value="Unassembled WGS sequence"/>
</dbReference>
<evidence type="ECO:0000256" key="4">
    <source>
        <dbReference type="SAM" id="MobiDB-lite"/>
    </source>
</evidence>
<evidence type="ECO:0000256" key="3">
    <source>
        <dbReference type="ARBA" id="ARBA00024227"/>
    </source>
</evidence>
<organism evidence="6 7">
    <name type="scientific">Nesterenkonia aerolata</name>
    <dbReference type="NCBI Taxonomy" id="3074079"/>
    <lineage>
        <taxon>Bacteria</taxon>
        <taxon>Bacillati</taxon>
        <taxon>Actinomycetota</taxon>
        <taxon>Actinomycetes</taxon>
        <taxon>Micrococcales</taxon>
        <taxon>Micrococcaceae</taxon>
        <taxon>Nesterenkonia</taxon>
    </lineage>
</organism>
<evidence type="ECO:0000259" key="5">
    <source>
        <dbReference type="PROSITE" id="PS51733"/>
    </source>
</evidence>
<keyword evidence="7" id="KW-1185">Reference proteome</keyword>
<dbReference type="Gene3D" id="2.30.30.100">
    <property type="match status" value="1"/>
</dbReference>
<dbReference type="NCBIfam" id="TIGR00121">
    <property type="entry name" value="birA_ligase"/>
    <property type="match status" value="1"/>
</dbReference>
<keyword evidence="1 6" id="KW-0436">Ligase</keyword>
<dbReference type="SUPFAM" id="SSF55681">
    <property type="entry name" value="Class II aaRS and biotin synthetases"/>
    <property type="match status" value="1"/>
</dbReference>
<dbReference type="PANTHER" id="PTHR12835">
    <property type="entry name" value="BIOTIN PROTEIN LIGASE"/>
    <property type="match status" value="1"/>
</dbReference>
<dbReference type="InterPro" id="IPR004408">
    <property type="entry name" value="Biotin_CoA_COase_ligase"/>
</dbReference>
<name>A0ABU2DU42_9MICC</name>
<evidence type="ECO:0000256" key="1">
    <source>
        <dbReference type="ARBA" id="ARBA00022598"/>
    </source>
</evidence>
<dbReference type="PROSITE" id="PS51733">
    <property type="entry name" value="BPL_LPL_CATALYTIC"/>
    <property type="match status" value="1"/>
</dbReference>
<dbReference type="Pfam" id="PF02237">
    <property type="entry name" value="BPL_C"/>
    <property type="match status" value="1"/>
</dbReference>
<dbReference type="EC" id="6.3.4.15" evidence="3"/>
<protein>
    <recommendedName>
        <fullName evidence="3">biotin--[biotin carboxyl-carrier protein] ligase</fullName>
        <ecNumber evidence="3">6.3.4.15</ecNumber>
    </recommendedName>
</protein>
<reference evidence="6 7" key="1">
    <citation type="submission" date="2023-09" db="EMBL/GenBank/DDBJ databases">
        <title>Description of three actinobacteria isolated from air of manufacturing shop in a pharmaceutical factory.</title>
        <authorList>
            <person name="Zhang D.-F."/>
        </authorList>
    </citation>
    <scope>NUCLEOTIDE SEQUENCE [LARGE SCALE GENOMIC DNA]</scope>
    <source>
        <strain evidence="6 7">LY-0111</strain>
    </source>
</reference>
<dbReference type="RefSeq" id="WP_310548875.1">
    <property type="nucleotide sequence ID" value="NZ_JAVKGR010000012.1"/>
</dbReference>
<dbReference type="CDD" id="cd16442">
    <property type="entry name" value="BPL"/>
    <property type="match status" value="1"/>
</dbReference>
<dbReference type="PANTHER" id="PTHR12835:SF5">
    <property type="entry name" value="BIOTIN--PROTEIN LIGASE"/>
    <property type="match status" value="1"/>
</dbReference>
<feature type="region of interest" description="Disordered" evidence="4">
    <location>
        <begin position="1"/>
        <end position="31"/>
    </location>
</feature>
<evidence type="ECO:0000313" key="7">
    <source>
        <dbReference type="Proteomes" id="UP001251870"/>
    </source>
</evidence>
<evidence type="ECO:0000256" key="2">
    <source>
        <dbReference type="ARBA" id="ARBA00023267"/>
    </source>
</evidence>
<dbReference type="Pfam" id="PF03099">
    <property type="entry name" value="BPL_LplA_LipB"/>
    <property type="match status" value="1"/>
</dbReference>
<feature type="domain" description="BPL/LPL catalytic" evidence="5">
    <location>
        <begin position="52"/>
        <end position="247"/>
    </location>
</feature>
<dbReference type="InterPro" id="IPR004143">
    <property type="entry name" value="BPL_LPL_catalytic"/>
</dbReference>
<accession>A0ABU2DU42</accession>
<comment type="caution">
    <text evidence="6">The sequence shown here is derived from an EMBL/GenBank/DDBJ whole genome shotgun (WGS) entry which is preliminary data.</text>
</comment>
<sequence>MNDPHADSHAGPSVSSSSASSGSPGGLPGLDVPRLAEELVEHGPYSRVERVESIDSTNLFLQRAGQDPGEFARQWQHLSVLTAEEQTGGRGRVGRAWSSPARTTLSISVVLRPDWDPEYLRWASLLAALSLAEVLDEQFGIPARVKWPNDVHVEDRKISGILALITPGGPDSSGAPRGFAVILGIGVNVLLEGHQLPTETSTSVILEQRGRGVTAGRGAGGGAEQGQGGDLRTQVLIALLRRLGEHLHSVGELADQHLTVPLPRTALGQRLLAMMDTIGRRVRVELPGGAARRGTATGLEDDGALIVEVCEQRASQDVPWTQVPPQRESFSAVDVVHLRPEASRGSTPS</sequence>
<dbReference type="GO" id="GO:0004077">
    <property type="term" value="F:biotin--[biotin carboxyl-carrier protein] ligase activity"/>
    <property type="evidence" value="ECO:0007669"/>
    <property type="project" value="UniProtKB-EC"/>
</dbReference>
<keyword evidence="2" id="KW-0092">Biotin</keyword>
<evidence type="ECO:0000313" key="6">
    <source>
        <dbReference type="EMBL" id="MDR8019890.1"/>
    </source>
</evidence>
<dbReference type="Gene3D" id="3.30.930.10">
    <property type="entry name" value="Bira Bifunctional Protein, Domain 2"/>
    <property type="match status" value="1"/>
</dbReference>
<dbReference type="InterPro" id="IPR003142">
    <property type="entry name" value="BPL_C"/>
</dbReference>
<proteinExistence type="predicted"/>